<dbReference type="Proteomes" id="UP000604046">
    <property type="component" value="Unassembled WGS sequence"/>
</dbReference>
<evidence type="ECO:0000256" key="1">
    <source>
        <dbReference type="ARBA" id="ARBA00022723"/>
    </source>
</evidence>
<accession>A0A812QVZ9</accession>
<keyword evidence="3" id="KW-0862">Zinc</keyword>
<dbReference type="PROSITE" id="PS50199">
    <property type="entry name" value="ZF_RANBP2_2"/>
    <property type="match status" value="1"/>
</dbReference>
<comment type="caution">
    <text evidence="7">The sequence shown here is derived from an EMBL/GenBank/DDBJ whole genome shotgun (WGS) entry which is preliminary data.</text>
</comment>
<feature type="compositionally biased region" description="Polar residues" evidence="5">
    <location>
        <begin position="398"/>
        <end position="411"/>
    </location>
</feature>
<protein>
    <recommendedName>
        <fullName evidence="6">RanBP2-type domain-containing protein</fullName>
    </recommendedName>
</protein>
<feature type="region of interest" description="Disordered" evidence="5">
    <location>
        <begin position="553"/>
        <end position="576"/>
    </location>
</feature>
<evidence type="ECO:0000256" key="4">
    <source>
        <dbReference type="PROSITE-ProRule" id="PRU00322"/>
    </source>
</evidence>
<name>A0A812QVZ9_9DINO</name>
<evidence type="ECO:0000259" key="6">
    <source>
        <dbReference type="PROSITE" id="PS50199"/>
    </source>
</evidence>
<keyword evidence="8" id="KW-1185">Reference proteome</keyword>
<evidence type="ECO:0000313" key="8">
    <source>
        <dbReference type="Proteomes" id="UP000604046"/>
    </source>
</evidence>
<feature type="region of interest" description="Disordered" evidence="5">
    <location>
        <begin position="445"/>
        <end position="503"/>
    </location>
</feature>
<feature type="compositionally biased region" description="Basic and acidic residues" evidence="5">
    <location>
        <begin position="453"/>
        <end position="467"/>
    </location>
</feature>
<dbReference type="InterPro" id="IPR001876">
    <property type="entry name" value="Znf_RanBP2"/>
</dbReference>
<sequence length="576" mass="61979">MAMLFNSFTVSCKSVPEFMARALYGPISLSLALQPHHQTSTPSKETFEGRSILRPLLAEAWALELSHVAHAMEEMVLAIQKGLDRAELKLVALAKAMSDAVQTASDQTKTTADEEVLDFDIAEYTKCGSKRKDAEKKKAHYGKGNKARTEGDWNCPKCKFLVCAVKEECTKCGVKRKDAERVREDMAAEGLLRRAKLEAYCSMVQISRLDPAQQAKESRKLMRTWHPDKNANKVAEASAKTPAAEPRTTLALHLRVGSSPRSIPETPEDDTAQVTAIVGHVACEAVTNWHGVAAAVAAEELQPIATTPFSEGNQPKIGEKIDEDAAALAAASLACTSGQSTRCTSTVAVLFATGLKWPEKTSVCESGEPRSPQGEEALALDEVAETSAKTPPSEPRTKASQQDLGALQTSAQAKEELQPIATTPFSEGNQPKIGEKIDEDAAALAAASGAESLENRATRLRPEKQEPRSPQARALDEMAETSAKTPPSEPRTKASQQDLGALQTSAQAKEAVTNWHGVEGRVDFVEQAVVDLNIEAATGSAFLHTIKMRDPFQNEQGSRAAGPSPGLAGWPQLLRQ</sequence>
<keyword evidence="1" id="KW-0479">Metal-binding</keyword>
<proteinExistence type="predicted"/>
<organism evidence="7 8">
    <name type="scientific">Symbiodinium natans</name>
    <dbReference type="NCBI Taxonomy" id="878477"/>
    <lineage>
        <taxon>Eukaryota</taxon>
        <taxon>Sar</taxon>
        <taxon>Alveolata</taxon>
        <taxon>Dinophyceae</taxon>
        <taxon>Suessiales</taxon>
        <taxon>Symbiodiniaceae</taxon>
        <taxon>Symbiodinium</taxon>
    </lineage>
</organism>
<dbReference type="EMBL" id="CAJNDS010002274">
    <property type="protein sequence ID" value="CAE7405753.1"/>
    <property type="molecule type" value="Genomic_DNA"/>
</dbReference>
<evidence type="ECO:0000256" key="2">
    <source>
        <dbReference type="ARBA" id="ARBA00022771"/>
    </source>
</evidence>
<evidence type="ECO:0000313" key="7">
    <source>
        <dbReference type="EMBL" id="CAE7405753.1"/>
    </source>
</evidence>
<feature type="domain" description="RanBP2-type" evidence="6">
    <location>
        <begin position="149"/>
        <end position="178"/>
    </location>
</feature>
<reference evidence="7" key="1">
    <citation type="submission" date="2021-02" db="EMBL/GenBank/DDBJ databases">
        <authorList>
            <person name="Dougan E. K."/>
            <person name="Rhodes N."/>
            <person name="Thang M."/>
            <person name="Chan C."/>
        </authorList>
    </citation>
    <scope>NUCLEOTIDE SEQUENCE</scope>
</reference>
<evidence type="ECO:0000256" key="3">
    <source>
        <dbReference type="ARBA" id="ARBA00022833"/>
    </source>
</evidence>
<feature type="compositionally biased region" description="Polar residues" evidence="5">
    <location>
        <begin position="493"/>
        <end position="503"/>
    </location>
</feature>
<dbReference type="AlphaFoldDB" id="A0A812QVZ9"/>
<gene>
    <name evidence="7" type="ORF">SNAT2548_LOCUS22072</name>
</gene>
<evidence type="ECO:0000256" key="5">
    <source>
        <dbReference type="SAM" id="MobiDB-lite"/>
    </source>
</evidence>
<keyword evidence="2 4" id="KW-0863">Zinc-finger</keyword>
<dbReference type="GO" id="GO:0008270">
    <property type="term" value="F:zinc ion binding"/>
    <property type="evidence" value="ECO:0007669"/>
    <property type="project" value="UniProtKB-KW"/>
</dbReference>
<feature type="region of interest" description="Disordered" evidence="5">
    <location>
        <begin position="384"/>
        <end position="411"/>
    </location>
</feature>